<dbReference type="PANTHER" id="PTHR35004:SF6">
    <property type="entry name" value="TRANSPOSASE"/>
    <property type="match status" value="1"/>
</dbReference>
<feature type="domain" description="HTH IS21-type" evidence="6">
    <location>
        <begin position="50"/>
        <end position="112"/>
    </location>
</feature>
<comment type="similarity">
    <text evidence="1">Belongs to the transposase IS21/IS408/IS1162 family.</text>
</comment>
<keyword evidence="3" id="KW-0238">DNA-binding</keyword>
<dbReference type="Gene3D" id="1.10.10.60">
    <property type="entry name" value="Homeodomain-like"/>
    <property type="match status" value="1"/>
</dbReference>
<sequence length="151" mass="17191">MFKRFLLHFLCCAVFACCAAQPTSPNTCRGFEALWLDIAGTVTVVRLTQEHAVEIRVLAKRGAGVREIARQTGLSRNTVRCYLRDEHAGRYRPRELRATKLAPHHGYLLERIEAARPRWIPATVLLRELRERGYDGGVSQLKVFLAPHKRA</sequence>
<dbReference type="GO" id="GO:0003677">
    <property type="term" value="F:DNA binding"/>
    <property type="evidence" value="ECO:0007669"/>
    <property type="project" value="UniProtKB-KW"/>
</dbReference>
<dbReference type="PROSITE" id="PS50531">
    <property type="entry name" value="HTH_IS21"/>
    <property type="match status" value="1"/>
</dbReference>
<reference evidence="8 9" key="1">
    <citation type="submission" date="2018-01" db="EMBL/GenBank/DDBJ databases">
        <authorList>
            <person name="Gaut B.S."/>
            <person name="Morton B.R."/>
            <person name="Clegg M.T."/>
            <person name="Duvall M.R."/>
        </authorList>
    </citation>
    <scope>NUCLEOTIDE SEQUENCE [LARGE SCALE GENOMIC DNA]</scope>
    <source>
        <strain evidence="8">Cupriavidus taiwanensis LMG 19425</strain>
        <plasmid evidence="9">Plasmid iii</plasmid>
    </source>
</reference>
<evidence type="ECO:0000313" key="8">
    <source>
        <dbReference type="EMBL" id="SPK77773.1"/>
    </source>
</evidence>
<evidence type="ECO:0000256" key="3">
    <source>
        <dbReference type="ARBA" id="ARBA00023125"/>
    </source>
</evidence>
<keyword evidence="2" id="KW-0815">Transposition</keyword>
<keyword evidence="5" id="KW-0732">Signal</keyword>
<dbReference type="GO" id="GO:0006310">
    <property type="term" value="P:DNA recombination"/>
    <property type="evidence" value="ECO:0007669"/>
    <property type="project" value="UniProtKB-KW"/>
</dbReference>
<dbReference type="EMBL" id="OOEF01000058">
    <property type="protein sequence ID" value="SPK70612.1"/>
    <property type="molecule type" value="Genomic_DNA"/>
</dbReference>
<dbReference type="GO" id="GO:0032196">
    <property type="term" value="P:transposition"/>
    <property type="evidence" value="ECO:0007669"/>
    <property type="project" value="UniProtKB-KW"/>
</dbReference>
<dbReference type="PANTHER" id="PTHR35004">
    <property type="entry name" value="TRANSPOSASE RV3428C-RELATED"/>
    <property type="match status" value="1"/>
</dbReference>
<dbReference type="Proteomes" id="UP000255505">
    <property type="component" value="Plasmid III"/>
</dbReference>
<accession>A0A375ISW6</accession>
<dbReference type="Proteomes" id="UP000255505">
    <property type="component" value="Unassembled WGS sequence"/>
</dbReference>
<evidence type="ECO:0000256" key="5">
    <source>
        <dbReference type="SAM" id="SignalP"/>
    </source>
</evidence>
<evidence type="ECO:0000256" key="1">
    <source>
        <dbReference type="ARBA" id="ARBA00009277"/>
    </source>
</evidence>
<protein>
    <recommendedName>
        <fullName evidence="6">HTH IS21-type domain-containing protein</fullName>
    </recommendedName>
</protein>
<proteinExistence type="inferred from homology"/>
<gene>
    <name evidence="8" type="ORF">CT19425_P70113</name>
    <name evidence="7" type="ORF">CT19425_U610008</name>
</gene>
<evidence type="ECO:0000259" key="6">
    <source>
        <dbReference type="PROSITE" id="PS50531"/>
    </source>
</evidence>
<dbReference type="AlphaFoldDB" id="A0A375ISW6"/>
<evidence type="ECO:0000256" key="2">
    <source>
        <dbReference type="ARBA" id="ARBA00022578"/>
    </source>
</evidence>
<organism evidence="8 9">
    <name type="scientific">Cupriavidus taiwanensis</name>
    <dbReference type="NCBI Taxonomy" id="164546"/>
    <lineage>
        <taxon>Bacteria</taxon>
        <taxon>Pseudomonadati</taxon>
        <taxon>Pseudomonadota</taxon>
        <taxon>Betaproteobacteria</taxon>
        <taxon>Burkholderiales</taxon>
        <taxon>Burkholderiaceae</taxon>
        <taxon>Cupriavidus</taxon>
    </lineage>
</organism>
<evidence type="ECO:0000313" key="7">
    <source>
        <dbReference type="EMBL" id="SPK70612.1"/>
    </source>
</evidence>
<geneLocation type="plasmid" evidence="8">
    <name>III</name>
</geneLocation>
<feature type="chain" id="PRO_5033357495" description="HTH IS21-type domain-containing protein" evidence="5">
    <location>
        <begin position="20"/>
        <end position="151"/>
    </location>
</feature>
<feature type="signal peptide" evidence="5">
    <location>
        <begin position="1"/>
        <end position="19"/>
    </location>
</feature>
<keyword evidence="4" id="KW-0233">DNA recombination</keyword>
<dbReference type="InterPro" id="IPR017894">
    <property type="entry name" value="HTH_IS21_transposase_type"/>
</dbReference>
<dbReference type="EMBL" id="LT991978">
    <property type="protein sequence ID" value="SPK77773.1"/>
    <property type="molecule type" value="Genomic_DNA"/>
</dbReference>
<dbReference type="PROSITE" id="PS51257">
    <property type="entry name" value="PROKAR_LIPOPROTEIN"/>
    <property type="match status" value="1"/>
</dbReference>
<keyword evidence="8" id="KW-0614">Plasmid</keyword>
<evidence type="ECO:0000256" key="4">
    <source>
        <dbReference type="ARBA" id="ARBA00023172"/>
    </source>
</evidence>
<name>A0A375ISW6_9BURK</name>
<dbReference type="InterPro" id="IPR009057">
    <property type="entry name" value="Homeodomain-like_sf"/>
</dbReference>
<evidence type="ECO:0000313" key="9">
    <source>
        <dbReference type="Proteomes" id="UP000255505"/>
    </source>
</evidence>
<dbReference type="SUPFAM" id="SSF46689">
    <property type="entry name" value="Homeodomain-like"/>
    <property type="match status" value="1"/>
</dbReference>